<dbReference type="AlphaFoldDB" id="A0A0R2CQD3"/>
<feature type="transmembrane region" description="Helical" evidence="1">
    <location>
        <begin position="6"/>
        <end position="28"/>
    </location>
</feature>
<reference evidence="2 3" key="1">
    <citation type="journal article" date="2015" name="Genome Announc.">
        <title>Expanding the biotechnology potential of lactobacilli through comparative genomics of 213 strains and associated genera.</title>
        <authorList>
            <person name="Sun Z."/>
            <person name="Harris H.M."/>
            <person name="McCann A."/>
            <person name="Guo C."/>
            <person name="Argimon S."/>
            <person name="Zhang W."/>
            <person name="Yang X."/>
            <person name="Jeffery I.B."/>
            <person name="Cooney J.C."/>
            <person name="Kagawa T.F."/>
            <person name="Liu W."/>
            <person name="Song Y."/>
            <person name="Salvetti E."/>
            <person name="Wrobel A."/>
            <person name="Rasinkangas P."/>
            <person name="Parkhill J."/>
            <person name="Rea M.C."/>
            <person name="O'Sullivan O."/>
            <person name="Ritari J."/>
            <person name="Douillard F.P."/>
            <person name="Paul Ross R."/>
            <person name="Yang R."/>
            <person name="Briner A.E."/>
            <person name="Felis G.E."/>
            <person name="de Vos W.M."/>
            <person name="Barrangou R."/>
            <person name="Klaenhammer T.R."/>
            <person name="Caufield P.W."/>
            <person name="Cui Y."/>
            <person name="Zhang H."/>
            <person name="O'Toole P.W."/>
        </authorList>
    </citation>
    <scope>NUCLEOTIDE SEQUENCE [LARGE SCALE GENOMIC DNA]</scope>
    <source>
        <strain evidence="2 3">DSM 21116</strain>
    </source>
</reference>
<accession>A0A0R2CQD3</accession>
<keyword evidence="1" id="KW-1133">Transmembrane helix</keyword>
<keyword evidence="1" id="KW-0812">Transmembrane</keyword>
<organism evidence="2 3">
    <name type="scientific">Liquorilactobacillus cacaonum DSM 21116</name>
    <dbReference type="NCBI Taxonomy" id="1423729"/>
    <lineage>
        <taxon>Bacteria</taxon>
        <taxon>Bacillati</taxon>
        <taxon>Bacillota</taxon>
        <taxon>Bacilli</taxon>
        <taxon>Lactobacillales</taxon>
        <taxon>Lactobacillaceae</taxon>
        <taxon>Liquorilactobacillus</taxon>
    </lineage>
</organism>
<proteinExistence type="predicted"/>
<evidence type="ECO:0000313" key="2">
    <source>
        <dbReference type="EMBL" id="KRM90342.1"/>
    </source>
</evidence>
<keyword evidence="3" id="KW-1185">Reference proteome</keyword>
<evidence type="ECO:0008006" key="4">
    <source>
        <dbReference type="Google" id="ProtNLM"/>
    </source>
</evidence>
<feature type="transmembrane region" description="Helical" evidence="1">
    <location>
        <begin position="89"/>
        <end position="107"/>
    </location>
</feature>
<keyword evidence="1" id="KW-0472">Membrane</keyword>
<comment type="caution">
    <text evidence="2">The sequence shown here is derived from an EMBL/GenBank/DDBJ whole genome shotgun (WGS) entry which is preliminary data.</text>
</comment>
<evidence type="ECO:0000313" key="3">
    <source>
        <dbReference type="Proteomes" id="UP000051131"/>
    </source>
</evidence>
<dbReference type="Proteomes" id="UP000051131">
    <property type="component" value="Unassembled WGS sequence"/>
</dbReference>
<sequence length="118" mass="13579">MVESEVIAMTIIELIAFVSLIGLMAYNIKLGLVVRKLKDKLNNGRKIKLTEDANKNIVDAIKVRKRWTLLSQCLFWVSIVMMMQGNLGLVIYFLDLYTVTVIYINLVNRKVFSELIKL</sequence>
<protein>
    <recommendedName>
        <fullName evidence="4">Integral membrane protein</fullName>
    </recommendedName>
</protein>
<gene>
    <name evidence="2" type="ORF">FC80_GL001244</name>
</gene>
<dbReference type="PATRIC" id="fig|1423729.3.peg.1259"/>
<dbReference type="EMBL" id="AYZE01000015">
    <property type="protein sequence ID" value="KRM90342.1"/>
    <property type="molecule type" value="Genomic_DNA"/>
</dbReference>
<dbReference type="STRING" id="1423729.FC80_GL001244"/>
<evidence type="ECO:0000256" key="1">
    <source>
        <dbReference type="SAM" id="Phobius"/>
    </source>
</evidence>
<name>A0A0R2CQD3_9LACO</name>